<dbReference type="PANTHER" id="PTHR24104:SF25">
    <property type="entry name" value="PROTEIN LIN-41"/>
    <property type="match status" value="1"/>
</dbReference>
<dbReference type="EnsemblMetazoa" id="G32090.1">
    <property type="protein sequence ID" value="G32090.1:cds"/>
    <property type="gene ID" value="G32090"/>
</dbReference>
<keyword evidence="1" id="KW-0863">Zinc-finger</keyword>
<dbReference type="GO" id="GO:0061630">
    <property type="term" value="F:ubiquitin protein ligase activity"/>
    <property type="evidence" value="ECO:0007669"/>
    <property type="project" value="TreeGrafter"/>
</dbReference>
<name>A0A8W8MFG4_MAGGI</name>
<keyword evidence="4" id="KW-1185">Reference proteome</keyword>
<evidence type="ECO:0000313" key="3">
    <source>
        <dbReference type="EnsemblMetazoa" id="G32090.12:cds"/>
    </source>
</evidence>
<dbReference type="InterPro" id="IPR000315">
    <property type="entry name" value="Znf_B-box"/>
</dbReference>
<dbReference type="SUPFAM" id="SSF101898">
    <property type="entry name" value="NHL repeat"/>
    <property type="match status" value="1"/>
</dbReference>
<dbReference type="Gene3D" id="3.30.160.60">
    <property type="entry name" value="Classic Zinc Finger"/>
    <property type="match status" value="1"/>
</dbReference>
<dbReference type="InterPro" id="IPR011042">
    <property type="entry name" value="6-blade_b-propeller_TolB-like"/>
</dbReference>
<dbReference type="GO" id="GO:0008270">
    <property type="term" value="F:zinc ion binding"/>
    <property type="evidence" value="ECO:0007669"/>
    <property type="project" value="UniProtKB-KW"/>
</dbReference>
<dbReference type="EnsemblMetazoa" id="G32090.2">
    <property type="protein sequence ID" value="G32090.2:cds"/>
    <property type="gene ID" value="G32090"/>
</dbReference>
<evidence type="ECO:0000256" key="1">
    <source>
        <dbReference type="PROSITE-ProRule" id="PRU00024"/>
    </source>
</evidence>
<dbReference type="AlphaFoldDB" id="A0A8W8MFG4"/>
<organism evidence="3 4">
    <name type="scientific">Magallana gigas</name>
    <name type="common">Pacific oyster</name>
    <name type="synonym">Crassostrea gigas</name>
    <dbReference type="NCBI Taxonomy" id="29159"/>
    <lineage>
        <taxon>Eukaryota</taxon>
        <taxon>Metazoa</taxon>
        <taxon>Spiralia</taxon>
        <taxon>Lophotrochozoa</taxon>
        <taxon>Mollusca</taxon>
        <taxon>Bivalvia</taxon>
        <taxon>Autobranchia</taxon>
        <taxon>Pteriomorphia</taxon>
        <taxon>Ostreida</taxon>
        <taxon>Ostreoidea</taxon>
        <taxon>Ostreidae</taxon>
        <taxon>Magallana</taxon>
    </lineage>
</organism>
<evidence type="ECO:0000313" key="4">
    <source>
        <dbReference type="Proteomes" id="UP000005408"/>
    </source>
</evidence>
<dbReference type="Proteomes" id="UP000005408">
    <property type="component" value="Unassembled WGS sequence"/>
</dbReference>
<accession>A0A8W8MFG4</accession>
<reference evidence="3" key="1">
    <citation type="submission" date="2022-08" db="UniProtKB">
        <authorList>
            <consortium name="EnsemblMetazoa"/>
        </authorList>
    </citation>
    <scope>IDENTIFICATION</scope>
    <source>
        <strain evidence="3">05x7-T-G4-1.051#20</strain>
    </source>
</reference>
<dbReference type="EnsemblMetazoa" id="G32090.12">
    <property type="protein sequence ID" value="G32090.12:cds"/>
    <property type="gene ID" value="G32090"/>
</dbReference>
<dbReference type="GO" id="GO:0043161">
    <property type="term" value="P:proteasome-mediated ubiquitin-dependent protein catabolic process"/>
    <property type="evidence" value="ECO:0007669"/>
    <property type="project" value="TreeGrafter"/>
</dbReference>
<dbReference type="Gene3D" id="2.120.10.30">
    <property type="entry name" value="TolB, C-terminal domain"/>
    <property type="match status" value="1"/>
</dbReference>
<dbReference type="GO" id="GO:0000209">
    <property type="term" value="P:protein polyubiquitination"/>
    <property type="evidence" value="ECO:0007669"/>
    <property type="project" value="TreeGrafter"/>
</dbReference>
<protein>
    <recommendedName>
        <fullName evidence="2">B box-type domain-containing protein</fullName>
    </recommendedName>
</protein>
<proteinExistence type="predicted"/>
<feature type="domain" description="B box-type" evidence="2">
    <location>
        <begin position="8"/>
        <end position="53"/>
    </location>
</feature>
<dbReference type="SUPFAM" id="SSF57845">
    <property type="entry name" value="B-box zinc-binding domain"/>
    <property type="match status" value="1"/>
</dbReference>
<sequence>MDPHSSAQDVHRCDFCETAIVHSYCDFCHVNLCKPCVVDHISDGYDKHKIVPFGERRSTLIYPKCGTHPHKNCDLQCKNCNDIFVCSSCTASQTHKGHIFVEVSEVYTTKKHAIADEANKLENLISPTYEEIALDLENQLASLDGGYEKITTAMSKQGEQWHREIDIVINEMKTEISEIKVKHRYILQKHLDEIKQIHALIKQTLLAIEELKKSTEVSPTIEYSSNIREFIKLPPKVKIALPTFFPKPLDHEQLYNMFGQITPLSTATEENVLSLNQPNTSVRELLDEPELVATIQTGYEKLFNVTYLNEDCVWTCGSTKDIKCFNMKGEVLHTVSNKSEQRPNDIAVDSDGNLLFSDGKSGTVNKVKNGQTEELIRLQGWKPFQLCVTSTGGLLVIMLSHDEAQCKVVRYSGSTEKQTIQFDDEGKPLYSGNAVIKYITENRNHDICVADCGARAVVVVNQNGKLRWRYVGHPSVTKKKPFLPFGITTDSQSRVLTADRVNHCIHILDQDGQFLRYIDNCDLKGPYGLCVDNNDNLFVSECCNGNVKKIKFFR</sequence>
<dbReference type="PROSITE" id="PS50119">
    <property type="entry name" value="ZF_BBOX"/>
    <property type="match status" value="1"/>
</dbReference>
<evidence type="ECO:0000259" key="2">
    <source>
        <dbReference type="PROSITE" id="PS50119"/>
    </source>
</evidence>
<dbReference type="EnsemblMetazoa" id="G32090.3">
    <property type="protein sequence ID" value="G32090.3:cds"/>
    <property type="gene ID" value="G32090"/>
</dbReference>
<keyword evidence="1" id="KW-0862">Zinc</keyword>
<dbReference type="PANTHER" id="PTHR24104">
    <property type="entry name" value="E3 UBIQUITIN-PROTEIN LIGASE NHLRC1-RELATED"/>
    <property type="match status" value="1"/>
</dbReference>
<keyword evidence="1" id="KW-0479">Metal-binding</keyword>
<dbReference type="InterPro" id="IPR050952">
    <property type="entry name" value="TRIM-NHL_E3_ligases"/>
</dbReference>